<reference evidence="1 2" key="1">
    <citation type="submission" date="2016-11" db="EMBL/GenBank/DDBJ databases">
        <authorList>
            <person name="Jaros S."/>
            <person name="Januszkiewicz K."/>
            <person name="Wedrychowicz H."/>
        </authorList>
    </citation>
    <scope>NUCLEOTIDE SEQUENCE [LARGE SCALE GENOMIC DNA]</scope>
    <source>
        <strain evidence="1 2">DSM 13106</strain>
    </source>
</reference>
<name>A0A1M5S6T6_9FIRM</name>
<dbReference type="Proteomes" id="UP000184389">
    <property type="component" value="Unassembled WGS sequence"/>
</dbReference>
<accession>A0A1M5S6T6</accession>
<dbReference type="AlphaFoldDB" id="A0A1M5S6T6"/>
<dbReference type="EMBL" id="FQXR01000002">
    <property type="protein sequence ID" value="SHH34201.1"/>
    <property type="molecule type" value="Genomic_DNA"/>
</dbReference>
<keyword evidence="2" id="KW-1185">Reference proteome</keyword>
<protein>
    <submittedName>
        <fullName evidence="1">Uncharacterized protein</fullName>
    </submittedName>
</protein>
<evidence type="ECO:0000313" key="2">
    <source>
        <dbReference type="Proteomes" id="UP000184389"/>
    </source>
</evidence>
<organism evidence="1 2">
    <name type="scientific">Sporanaerobacter acetigenes DSM 13106</name>
    <dbReference type="NCBI Taxonomy" id="1123281"/>
    <lineage>
        <taxon>Bacteria</taxon>
        <taxon>Bacillati</taxon>
        <taxon>Bacillota</taxon>
        <taxon>Tissierellia</taxon>
        <taxon>Tissierellales</taxon>
        <taxon>Sporanaerobacteraceae</taxon>
        <taxon>Sporanaerobacter</taxon>
    </lineage>
</organism>
<sequence>MYNGVIGLKKEPNILELKDGKYLYLICNKMKNLIRLCDSRDDGSYCRIPVITL</sequence>
<gene>
    <name evidence="1" type="ORF">SAMN02745180_00089</name>
</gene>
<proteinExistence type="predicted"/>
<evidence type="ECO:0000313" key="1">
    <source>
        <dbReference type="EMBL" id="SHH34201.1"/>
    </source>
</evidence>